<feature type="chain" id="PRO_5046586292" description="DUF4185 domain-containing protein" evidence="2">
    <location>
        <begin position="31"/>
        <end position="411"/>
    </location>
</feature>
<evidence type="ECO:0000313" key="4">
    <source>
        <dbReference type="Proteomes" id="UP001200313"/>
    </source>
</evidence>
<protein>
    <recommendedName>
        <fullName evidence="5">DUF4185 domain-containing protein</fullName>
    </recommendedName>
</protein>
<dbReference type="EMBL" id="JAKNJB010000014">
    <property type="protein sequence ID" value="MCG4527284.1"/>
    <property type="molecule type" value="Genomic_DNA"/>
</dbReference>
<feature type="region of interest" description="Disordered" evidence="1">
    <location>
        <begin position="34"/>
        <end position="76"/>
    </location>
</feature>
<gene>
    <name evidence="3" type="ORF">L0P79_09355</name>
</gene>
<organism evidence="3 4">
    <name type="scientific">Intestinimonas massiliensis</name>
    <name type="common">ex Afouda et al. 2020</name>
    <dbReference type="NCBI Taxonomy" id="1673721"/>
    <lineage>
        <taxon>Bacteria</taxon>
        <taxon>Bacillati</taxon>
        <taxon>Bacillota</taxon>
        <taxon>Clostridia</taxon>
        <taxon>Eubacteriales</taxon>
        <taxon>Intestinimonas</taxon>
    </lineage>
</organism>
<evidence type="ECO:0000256" key="1">
    <source>
        <dbReference type="SAM" id="MobiDB-lite"/>
    </source>
</evidence>
<dbReference type="Proteomes" id="UP001200313">
    <property type="component" value="Unassembled WGS sequence"/>
</dbReference>
<keyword evidence="4" id="KW-1185">Reference proteome</keyword>
<feature type="signal peptide" evidence="2">
    <location>
        <begin position="1"/>
        <end position="30"/>
    </location>
</feature>
<sequence>MKGAVMKRTSKRVIAFFLILVLVLSLCACAQKQQAGTDEPNRSADGETLSGMPDQKLPEKLRPGAGGSDMQPTPTGFSAEAEQSLVWLRERMAFPQTMFGAAFLGYTGEASDGDWLSETDQATLQKYPFISEIDTGHTIGDDDYLYCLVPLDENATVSVNLMRWDSKSDTEEVIEVLYRSEVGDPLLIFAAGGDDAYAYLSYIQVQIVDNAGNSCVWEPQLYTSTGHIVPCFSENGDYLSFDFTEYGWQGVPSELAPWLADGWSGVYASGLGGSWTTQAAAWDTDRMANYYLWFFPEDEMGGTVELYWEYEGADPSKTTWEEVWSGFWTITSVMDGASYVTISLSLVGGDNYGVTDGPYYISETYPILMSPSGEEMVIGAGENEVSLPFMPKYDAQLCVLTLDSWLTDPLG</sequence>
<evidence type="ECO:0000313" key="3">
    <source>
        <dbReference type="EMBL" id="MCG4527284.1"/>
    </source>
</evidence>
<name>A0ABS9M8Z5_9FIRM</name>
<evidence type="ECO:0000256" key="2">
    <source>
        <dbReference type="SAM" id="SignalP"/>
    </source>
</evidence>
<reference evidence="3 4" key="1">
    <citation type="submission" date="2022-01" db="EMBL/GenBank/DDBJ databases">
        <title>Collection of gut derived symbiotic bacterial strains cultured from healthy donors.</title>
        <authorList>
            <person name="Lin H."/>
            <person name="Kohout C."/>
            <person name="Waligurski E."/>
            <person name="Pamer E.G."/>
        </authorList>
    </citation>
    <scope>NUCLEOTIDE SEQUENCE [LARGE SCALE GENOMIC DNA]</scope>
    <source>
        <strain evidence="3 4">DFI.3.7</strain>
    </source>
</reference>
<dbReference type="PROSITE" id="PS51257">
    <property type="entry name" value="PROKAR_LIPOPROTEIN"/>
    <property type="match status" value="1"/>
</dbReference>
<keyword evidence="2" id="KW-0732">Signal</keyword>
<evidence type="ECO:0008006" key="5">
    <source>
        <dbReference type="Google" id="ProtNLM"/>
    </source>
</evidence>
<dbReference type="RefSeq" id="WP_238074042.1">
    <property type="nucleotide sequence ID" value="NZ_JAKNJB010000014.1"/>
</dbReference>
<comment type="caution">
    <text evidence="3">The sequence shown here is derived from an EMBL/GenBank/DDBJ whole genome shotgun (WGS) entry which is preliminary data.</text>
</comment>
<proteinExistence type="predicted"/>
<accession>A0ABS9M8Z5</accession>